<dbReference type="AlphaFoldDB" id="A0A6H0S4W5"/>
<evidence type="ECO:0000256" key="1">
    <source>
        <dbReference type="SAM" id="Phobius"/>
    </source>
</evidence>
<dbReference type="EMBL" id="CP038799">
    <property type="protein sequence ID" value="QIV82206.1"/>
    <property type="molecule type" value="Genomic_DNA"/>
</dbReference>
<feature type="transmembrane region" description="Helical" evidence="1">
    <location>
        <begin position="38"/>
        <end position="60"/>
    </location>
</feature>
<sequence length="189" mass="19645">MQKHRSAALVLTIVGALLCALAIGGIVAYRFYLLRPWLFHPLLFAAIGGAALGLACVLGLRKPLIRWGGAAVCVLGAASVAFAGWLATAFQSDLTVESRQASPGAPLELVVLSGSATLAPDPVWELRVRTHQGLLSREYDLGCVNGDVLSLNTIGWSGPTSIRAVLSSGIVDIAVDGDGRPDRTVDGGC</sequence>
<keyword evidence="1" id="KW-1133">Transmembrane helix</keyword>
<reference evidence="2 3" key="1">
    <citation type="submission" date="2019-04" db="EMBL/GenBank/DDBJ databases">
        <title>Draft, Whole-Genome Sequence of the Anthracene-degrading Mycobacterium frederiksbergense LB501T, Isolated from a Polycyclic Aromatic Hydrocarbon (PAH)-Contaminated Soil.</title>
        <authorList>
            <person name="Augelletti F."/>
        </authorList>
    </citation>
    <scope>NUCLEOTIDE SEQUENCE [LARGE SCALE GENOMIC DNA]</scope>
    <source>
        <strain evidence="2 3">LB 501T</strain>
    </source>
</reference>
<evidence type="ECO:0000313" key="2">
    <source>
        <dbReference type="EMBL" id="QIV82206.1"/>
    </source>
</evidence>
<protein>
    <submittedName>
        <fullName evidence="2">Uncharacterized protein</fullName>
    </submittedName>
</protein>
<keyword evidence="1" id="KW-0812">Transmembrane</keyword>
<keyword evidence="3" id="KW-1185">Reference proteome</keyword>
<dbReference type="RefSeq" id="WP_168142730.1">
    <property type="nucleotide sequence ID" value="NZ_CBCSDT010000001.1"/>
</dbReference>
<dbReference type="KEGG" id="mfre:EXE63_15965"/>
<evidence type="ECO:0000313" key="3">
    <source>
        <dbReference type="Proteomes" id="UP000501849"/>
    </source>
</evidence>
<organism evidence="2 3">
    <name type="scientific">Mycolicibacterium frederiksbergense</name>
    <dbReference type="NCBI Taxonomy" id="117567"/>
    <lineage>
        <taxon>Bacteria</taxon>
        <taxon>Bacillati</taxon>
        <taxon>Actinomycetota</taxon>
        <taxon>Actinomycetes</taxon>
        <taxon>Mycobacteriales</taxon>
        <taxon>Mycobacteriaceae</taxon>
        <taxon>Mycolicibacterium</taxon>
    </lineage>
</organism>
<keyword evidence="1" id="KW-0472">Membrane</keyword>
<feature type="transmembrane region" description="Helical" evidence="1">
    <location>
        <begin position="67"/>
        <end position="90"/>
    </location>
</feature>
<name>A0A6H0S4W5_9MYCO</name>
<accession>A0A6H0S4W5</accession>
<proteinExistence type="predicted"/>
<gene>
    <name evidence="2" type="ORF">EXE63_15965</name>
</gene>
<dbReference type="Proteomes" id="UP000501849">
    <property type="component" value="Chromosome"/>
</dbReference>
<feature type="transmembrane region" description="Helical" evidence="1">
    <location>
        <begin position="7"/>
        <end position="32"/>
    </location>
</feature>